<dbReference type="GO" id="GO:0008999">
    <property type="term" value="F:protein-N-terminal-alanine acetyltransferase activity"/>
    <property type="evidence" value="ECO:0007669"/>
    <property type="project" value="TreeGrafter"/>
</dbReference>
<proteinExistence type="predicted"/>
<dbReference type="SUPFAM" id="SSF55729">
    <property type="entry name" value="Acyl-CoA N-acyltransferases (Nat)"/>
    <property type="match status" value="1"/>
</dbReference>
<gene>
    <name evidence="2" type="ORF">B4082_4606</name>
</gene>
<dbReference type="InterPro" id="IPR051531">
    <property type="entry name" value="N-acetyltransferase"/>
</dbReference>
<dbReference type="AlphaFoldDB" id="A0A164CRL2"/>
<comment type="caution">
    <text evidence="2">The sequence shown here is derived from an EMBL/GenBank/DDBJ whole genome shotgun (WGS) entry which is preliminary data.</text>
</comment>
<dbReference type="Proteomes" id="UP000076501">
    <property type="component" value="Unassembled WGS sequence"/>
</dbReference>
<dbReference type="InterPro" id="IPR000182">
    <property type="entry name" value="GNAT_dom"/>
</dbReference>
<dbReference type="GO" id="GO:0005737">
    <property type="term" value="C:cytoplasm"/>
    <property type="evidence" value="ECO:0007669"/>
    <property type="project" value="TreeGrafter"/>
</dbReference>
<reference evidence="2 3" key="1">
    <citation type="submission" date="2015-09" db="EMBL/GenBank/DDBJ databases">
        <title>Bacillus cereus food isolates.</title>
        <authorList>
            <person name="Boekhorst J."/>
        </authorList>
    </citation>
    <scope>NUCLEOTIDE SEQUENCE [LARGE SCALE GENOMIC DNA]</scope>
    <source>
        <strain evidence="2 3">B4082</strain>
    </source>
</reference>
<dbReference type="EMBL" id="LJKA01000067">
    <property type="protein sequence ID" value="KZD29356.1"/>
    <property type="molecule type" value="Genomic_DNA"/>
</dbReference>
<dbReference type="Gene3D" id="3.40.630.30">
    <property type="match status" value="1"/>
</dbReference>
<dbReference type="PATRIC" id="fig|1396.539.peg.2999"/>
<evidence type="ECO:0000259" key="1">
    <source>
        <dbReference type="PROSITE" id="PS51186"/>
    </source>
</evidence>
<protein>
    <submittedName>
        <fullName evidence="2">Acetyltransferase including N-acetylases of ribosomal protein</fullName>
    </submittedName>
</protein>
<name>A0A164CRL2_BACCE</name>
<evidence type="ECO:0000313" key="3">
    <source>
        <dbReference type="Proteomes" id="UP000076501"/>
    </source>
</evidence>
<feature type="domain" description="N-acetyltransferase" evidence="1">
    <location>
        <begin position="15"/>
        <end position="178"/>
    </location>
</feature>
<sequence length="187" mass="21571">MGDMCEELDLKTDRLILTKIQYSHVDDLFEVYSNPEAAIYVPREVHKMKEETHSLIENMLATIREGKALIWSIMLKDTQKVIGTCRIWLMPHNSASIGAVISPVYWGKGLIVEALEELIEIGFQELNINRMEGRCDAENIASERVMQKLKMVYEGILRQSVKMDNTYRDAKVYSLLKEEYNGLKNRA</sequence>
<accession>A0A164CRL2</accession>
<dbReference type="PANTHER" id="PTHR43792:SF9">
    <property type="entry name" value="RIBOSOMAL-PROTEIN-ALANINE ACETYLTRANSFERASE"/>
    <property type="match status" value="1"/>
</dbReference>
<dbReference type="PANTHER" id="PTHR43792">
    <property type="entry name" value="GNAT FAMILY, PUTATIVE (AFU_ORTHOLOGUE AFUA_3G00765)-RELATED-RELATED"/>
    <property type="match status" value="1"/>
</dbReference>
<organism evidence="2 3">
    <name type="scientific">Bacillus cereus</name>
    <dbReference type="NCBI Taxonomy" id="1396"/>
    <lineage>
        <taxon>Bacteria</taxon>
        <taxon>Bacillati</taxon>
        <taxon>Bacillota</taxon>
        <taxon>Bacilli</taxon>
        <taxon>Bacillales</taxon>
        <taxon>Bacillaceae</taxon>
        <taxon>Bacillus</taxon>
        <taxon>Bacillus cereus group</taxon>
    </lineage>
</organism>
<dbReference type="PROSITE" id="PS51186">
    <property type="entry name" value="GNAT"/>
    <property type="match status" value="1"/>
</dbReference>
<dbReference type="Pfam" id="PF13302">
    <property type="entry name" value="Acetyltransf_3"/>
    <property type="match status" value="1"/>
</dbReference>
<dbReference type="RefSeq" id="WP_063224366.1">
    <property type="nucleotide sequence ID" value="NZ_LJKA01000067.1"/>
</dbReference>
<keyword evidence="2" id="KW-0808">Transferase</keyword>
<evidence type="ECO:0000313" key="2">
    <source>
        <dbReference type="EMBL" id="KZD29356.1"/>
    </source>
</evidence>
<dbReference type="InterPro" id="IPR016181">
    <property type="entry name" value="Acyl_CoA_acyltransferase"/>
</dbReference>